<dbReference type="InterPro" id="IPR041698">
    <property type="entry name" value="Methyltransf_25"/>
</dbReference>
<dbReference type="Pfam" id="PF13649">
    <property type="entry name" value="Methyltransf_25"/>
    <property type="match status" value="1"/>
</dbReference>
<feature type="domain" description="Methyltransferase" evidence="1">
    <location>
        <begin position="54"/>
        <end position="150"/>
    </location>
</feature>
<dbReference type="EC" id="2.1.1.163" evidence="2"/>
<reference evidence="2 3" key="1">
    <citation type="submission" date="2020-08" db="EMBL/GenBank/DDBJ databases">
        <title>Functional genomics of gut bacteria from endangered species of beetles.</title>
        <authorList>
            <person name="Carlos-Shanley C."/>
        </authorList>
    </citation>
    <scope>NUCLEOTIDE SEQUENCE [LARGE SCALE GENOMIC DNA]</scope>
    <source>
        <strain evidence="2 3">S00239</strain>
    </source>
</reference>
<dbReference type="GO" id="GO:0032259">
    <property type="term" value="P:methylation"/>
    <property type="evidence" value="ECO:0007669"/>
    <property type="project" value="UniProtKB-KW"/>
</dbReference>
<keyword evidence="2" id="KW-0808">Transferase</keyword>
<dbReference type="InterPro" id="IPR029063">
    <property type="entry name" value="SAM-dependent_MTases_sf"/>
</dbReference>
<dbReference type="Proteomes" id="UP000562027">
    <property type="component" value="Unassembled WGS sequence"/>
</dbReference>
<comment type="caution">
    <text evidence="2">The sequence shown here is derived from an EMBL/GenBank/DDBJ whole genome shotgun (WGS) entry which is preliminary data.</text>
</comment>
<dbReference type="SUPFAM" id="SSF53335">
    <property type="entry name" value="S-adenosyl-L-methionine-dependent methyltransferases"/>
    <property type="match status" value="1"/>
</dbReference>
<dbReference type="EC" id="2.1.1.201" evidence="2"/>
<gene>
    <name evidence="2" type="ORF">HNP55_001754</name>
</gene>
<protein>
    <submittedName>
        <fullName evidence="2">Demethylmenaquinone methyltransferase/2-methoxy-6-polyprenyl-1,4-benzoquinol methylase</fullName>
        <ecNumber evidence="2">2.1.1.163</ecNumber>
        <ecNumber evidence="2">2.1.1.201</ecNumber>
    </submittedName>
</protein>
<dbReference type="RefSeq" id="WP_246448294.1">
    <property type="nucleotide sequence ID" value="NZ_JACHLP010000003.1"/>
</dbReference>
<evidence type="ECO:0000259" key="1">
    <source>
        <dbReference type="Pfam" id="PF13649"/>
    </source>
</evidence>
<dbReference type="AlphaFoldDB" id="A0A840L902"/>
<evidence type="ECO:0000313" key="2">
    <source>
        <dbReference type="EMBL" id="MBB4843235.1"/>
    </source>
</evidence>
<keyword evidence="2" id="KW-0489">Methyltransferase</keyword>
<dbReference type="GO" id="GO:0008425">
    <property type="term" value="F:2-methoxy-6-polyprenyl-1,4-benzoquinol methyltransferase activity"/>
    <property type="evidence" value="ECO:0007669"/>
    <property type="project" value="UniProtKB-EC"/>
</dbReference>
<accession>A0A840L902</accession>
<sequence>MPISDAELSRHQHMPRYYAQRAKEYERVFDKPHRQPDLARLKQWLAEQFSGRHVLEIATGTGYWLPAATSAALSWLGTDINPEVLAEARAKPLDQTRVSFRLANAYAPGIVAAGAASPFDAGFAGLWFSHVPIGRQREWLQGLHSQLQPGARVLLIENRYVEGDSTPVHRYDAEGNGYQLRHLSDGSEHEVMKNFPSEARMQALLAGLGQDLVWRELDYFWTLSYRKI</sequence>
<proteinExistence type="predicted"/>
<organism evidence="2 3">
    <name type="scientific">Roseateles oligotrophus</name>
    <dbReference type="NCBI Taxonomy" id="1769250"/>
    <lineage>
        <taxon>Bacteria</taxon>
        <taxon>Pseudomonadati</taxon>
        <taxon>Pseudomonadota</taxon>
        <taxon>Betaproteobacteria</taxon>
        <taxon>Burkholderiales</taxon>
        <taxon>Sphaerotilaceae</taxon>
        <taxon>Roseateles</taxon>
    </lineage>
</organism>
<evidence type="ECO:0000313" key="3">
    <source>
        <dbReference type="Proteomes" id="UP000562027"/>
    </source>
</evidence>
<dbReference type="EMBL" id="JACHLP010000003">
    <property type="protein sequence ID" value="MBB4843235.1"/>
    <property type="molecule type" value="Genomic_DNA"/>
</dbReference>
<dbReference type="GO" id="GO:0043770">
    <property type="term" value="F:demethylmenaquinone methyltransferase activity"/>
    <property type="evidence" value="ECO:0007669"/>
    <property type="project" value="UniProtKB-EC"/>
</dbReference>
<dbReference type="CDD" id="cd02440">
    <property type="entry name" value="AdoMet_MTases"/>
    <property type="match status" value="1"/>
</dbReference>
<name>A0A840L902_9BURK</name>
<keyword evidence="3" id="KW-1185">Reference proteome</keyword>
<dbReference type="Gene3D" id="3.40.50.150">
    <property type="entry name" value="Vaccinia Virus protein VP39"/>
    <property type="match status" value="1"/>
</dbReference>